<feature type="domain" description="DUF1206" evidence="2">
    <location>
        <begin position="98"/>
        <end position="166"/>
    </location>
</feature>
<keyword evidence="4" id="KW-1185">Reference proteome</keyword>
<comment type="caution">
    <text evidence="3">The sequence shown here is derived from an EMBL/GenBank/DDBJ whole genome shotgun (WGS) entry which is preliminary data.</text>
</comment>
<feature type="transmembrane region" description="Helical" evidence="1">
    <location>
        <begin position="145"/>
        <end position="166"/>
    </location>
</feature>
<proteinExistence type="predicted"/>
<dbReference type="InterPro" id="IPR009597">
    <property type="entry name" value="DUF1206"/>
</dbReference>
<protein>
    <submittedName>
        <fullName evidence="3">DUF1206 domain-containing protein</fullName>
    </submittedName>
</protein>
<evidence type="ECO:0000259" key="2">
    <source>
        <dbReference type="Pfam" id="PF06724"/>
    </source>
</evidence>
<reference evidence="4" key="1">
    <citation type="journal article" date="2019" name="Int. J. Syst. Evol. Microbiol.">
        <title>The Global Catalogue of Microorganisms (GCM) 10K type strain sequencing project: providing services to taxonomists for standard genome sequencing and annotation.</title>
        <authorList>
            <consortium name="The Broad Institute Genomics Platform"/>
            <consortium name="The Broad Institute Genome Sequencing Center for Infectious Disease"/>
            <person name="Wu L."/>
            <person name="Ma J."/>
        </authorList>
    </citation>
    <scope>NUCLEOTIDE SEQUENCE [LARGE SCALE GENOMIC DNA]</scope>
    <source>
        <strain evidence="4">CCUG 62953</strain>
    </source>
</reference>
<gene>
    <name evidence="3" type="ORF">ACFQ4E_07860</name>
</gene>
<feature type="transmembrane region" description="Helical" evidence="1">
    <location>
        <begin position="22"/>
        <end position="40"/>
    </location>
</feature>
<evidence type="ECO:0000313" key="4">
    <source>
        <dbReference type="Proteomes" id="UP001597135"/>
    </source>
</evidence>
<keyword evidence="1" id="KW-0812">Transmembrane</keyword>
<dbReference type="Proteomes" id="UP001597135">
    <property type="component" value="Unassembled WGS sequence"/>
</dbReference>
<organism evidence="3 4">
    <name type="scientific">Litorisediminicola beolgyonensis</name>
    <dbReference type="NCBI Taxonomy" id="1173614"/>
    <lineage>
        <taxon>Bacteria</taxon>
        <taxon>Pseudomonadati</taxon>
        <taxon>Pseudomonadota</taxon>
        <taxon>Alphaproteobacteria</taxon>
        <taxon>Rhodobacterales</taxon>
        <taxon>Paracoccaceae</taxon>
        <taxon>Litorisediminicola</taxon>
    </lineage>
</organism>
<accession>A0ABW3ZGR6</accession>
<feature type="domain" description="DUF1206" evidence="2">
    <location>
        <begin position="189"/>
        <end position="258"/>
    </location>
</feature>
<feature type="transmembrane region" description="Helical" evidence="1">
    <location>
        <begin position="187"/>
        <end position="210"/>
    </location>
</feature>
<feature type="domain" description="DUF1206" evidence="2">
    <location>
        <begin position="16"/>
        <end position="83"/>
    </location>
</feature>
<feature type="transmembrane region" description="Helical" evidence="1">
    <location>
        <begin position="94"/>
        <end position="118"/>
    </location>
</feature>
<dbReference type="Pfam" id="PF06724">
    <property type="entry name" value="DUF1206"/>
    <property type="match status" value="3"/>
</dbReference>
<evidence type="ECO:0000313" key="3">
    <source>
        <dbReference type="EMBL" id="MFD1342329.1"/>
    </source>
</evidence>
<feature type="transmembrane region" description="Helical" evidence="1">
    <location>
        <begin position="60"/>
        <end position="82"/>
    </location>
</feature>
<feature type="transmembrane region" description="Helical" evidence="1">
    <location>
        <begin position="230"/>
        <end position="249"/>
    </location>
</feature>
<sequence>MSSDTPPGWVVPMMRAGYTARAITYLAVGGLGVAAAMSGGSAEGTTGAMAQLRNEPFGLLLLWVVALGLACYAVWRFCAAWYDLERRGDDGEGLFARAGLLLTGAIHLALGISVAGIAMGGGDGGDGGAAQDWTAKLLQMEGGRWIVGAVALGTMAAGAYYVWKGIDEKYKRTMRVTPTTRKLDPALRFGFVAQGTVIAIIGLLIGYAALRVDPSQAGGVGAALDYVRSMSFGRILLGLLSVGLLAFALENAVEAVYRIVPRCAGPDVDTLKSWAKRKAREAEAQAKAAG</sequence>
<dbReference type="RefSeq" id="WP_386802389.1">
    <property type="nucleotide sequence ID" value="NZ_JBHTMU010000010.1"/>
</dbReference>
<name>A0ABW3ZGR6_9RHOB</name>
<keyword evidence="1" id="KW-1133">Transmembrane helix</keyword>
<keyword evidence="1" id="KW-0472">Membrane</keyword>
<evidence type="ECO:0000256" key="1">
    <source>
        <dbReference type="SAM" id="Phobius"/>
    </source>
</evidence>
<dbReference type="EMBL" id="JBHTMU010000010">
    <property type="protein sequence ID" value="MFD1342329.1"/>
    <property type="molecule type" value="Genomic_DNA"/>
</dbReference>